<evidence type="ECO:0000313" key="3">
    <source>
        <dbReference type="Proteomes" id="UP000799424"/>
    </source>
</evidence>
<dbReference type="OrthoDB" id="4850648at2759"/>
<sequence>MAEAIPLEEQSNYETFRDCLSEPVLRSLAISDEKPKPKKKRHAKKNSKEKNGVERKSTGELEIRTSSNGDTQPSDAEDLGEFIEYLSTLIFPSLPPSLRTLSHPKFRASPSLQDTYSTPLSASTYTPVLDLIPPTAVDSLESSALLPIPSDTISLRNLLLPVLNAYVSATTAPPPIWTTTRTTNCELCQRDWVPLTYHHLIPKAVHARVLKRGWHTEDKLNSVAWLCRACHSFVHRLASNEGLARGFYTLDLIREGGVEGDSEKKGEVERWVGWVGGVRWRSK</sequence>
<dbReference type="AlphaFoldDB" id="A0A6A7A2Q6"/>
<organism evidence="2 3">
    <name type="scientific">Ophiobolus disseminans</name>
    <dbReference type="NCBI Taxonomy" id="1469910"/>
    <lineage>
        <taxon>Eukaryota</taxon>
        <taxon>Fungi</taxon>
        <taxon>Dikarya</taxon>
        <taxon>Ascomycota</taxon>
        <taxon>Pezizomycotina</taxon>
        <taxon>Dothideomycetes</taxon>
        <taxon>Pleosporomycetidae</taxon>
        <taxon>Pleosporales</taxon>
        <taxon>Pleosporineae</taxon>
        <taxon>Phaeosphaeriaceae</taxon>
        <taxon>Ophiobolus</taxon>
    </lineage>
</organism>
<evidence type="ECO:0000256" key="1">
    <source>
        <dbReference type="SAM" id="MobiDB-lite"/>
    </source>
</evidence>
<dbReference type="PANTHER" id="PTHR37827">
    <property type="entry name" value="TUDOR DOMAIN-CONTAINING PROTEIN"/>
    <property type="match status" value="1"/>
</dbReference>
<feature type="compositionally biased region" description="Basic and acidic residues" evidence="1">
    <location>
        <begin position="46"/>
        <end position="63"/>
    </location>
</feature>
<feature type="region of interest" description="Disordered" evidence="1">
    <location>
        <begin position="27"/>
        <end position="76"/>
    </location>
</feature>
<evidence type="ECO:0008006" key="4">
    <source>
        <dbReference type="Google" id="ProtNLM"/>
    </source>
</evidence>
<reference evidence="2" key="1">
    <citation type="journal article" date="2020" name="Stud. Mycol.">
        <title>101 Dothideomycetes genomes: a test case for predicting lifestyles and emergence of pathogens.</title>
        <authorList>
            <person name="Haridas S."/>
            <person name="Albert R."/>
            <person name="Binder M."/>
            <person name="Bloem J."/>
            <person name="Labutti K."/>
            <person name="Salamov A."/>
            <person name="Andreopoulos B."/>
            <person name="Baker S."/>
            <person name="Barry K."/>
            <person name="Bills G."/>
            <person name="Bluhm B."/>
            <person name="Cannon C."/>
            <person name="Castanera R."/>
            <person name="Culley D."/>
            <person name="Daum C."/>
            <person name="Ezra D."/>
            <person name="Gonzalez J."/>
            <person name="Henrissat B."/>
            <person name="Kuo A."/>
            <person name="Liang C."/>
            <person name="Lipzen A."/>
            <person name="Lutzoni F."/>
            <person name="Magnuson J."/>
            <person name="Mondo S."/>
            <person name="Nolan M."/>
            <person name="Ohm R."/>
            <person name="Pangilinan J."/>
            <person name="Park H.-J."/>
            <person name="Ramirez L."/>
            <person name="Alfaro M."/>
            <person name="Sun H."/>
            <person name="Tritt A."/>
            <person name="Yoshinaga Y."/>
            <person name="Zwiers L.-H."/>
            <person name="Turgeon B."/>
            <person name="Goodwin S."/>
            <person name="Spatafora J."/>
            <person name="Crous P."/>
            <person name="Grigoriev I."/>
        </authorList>
    </citation>
    <scope>NUCLEOTIDE SEQUENCE</scope>
    <source>
        <strain evidence="2">CBS 113818</strain>
    </source>
</reference>
<evidence type="ECO:0000313" key="2">
    <source>
        <dbReference type="EMBL" id="KAF2827592.1"/>
    </source>
</evidence>
<keyword evidence="3" id="KW-1185">Reference proteome</keyword>
<dbReference type="EMBL" id="MU006224">
    <property type="protein sequence ID" value="KAF2827592.1"/>
    <property type="molecule type" value="Genomic_DNA"/>
</dbReference>
<name>A0A6A7A2Q6_9PLEO</name>
<feature type="compositionally biased region" description="Basic residues" evidence="1">
    <location>
        <begin position="36"/>
        <end position="45"/>
    </location>
</feature>
<accession>A0A6A7A2Q6</accession>
<dbReference type="Proteomes" id="UP000799424">
    <property type="component" value="Unassembled WGS sequence"/>
</dbReference>
<protein>
    <recommendedName>
        <fullName evidence="4">HNH domain-containing protein</fullName>
    </recommendedName>
</protein>
<dbReference type="PANTHER" id="PTHR37827:SF1">
    <property type="entry name" value="HNH DOMAIN-CONTAINING PROTEIN"/>
    <property type="match status" value="1"/>
</dbReference>
<gene>
    <name evidence="2" type="ORF">CC86DRAFT_349195</name>
</gene>
<proteinExistence type="predicted"/>
<feature type="compositionally biased region" description="Polar residues" evidence="1">
    <location>
        <begin position="64"/>
        <end position="74"/>
    </location>
</feature>